<protein>
    <submittedName>
        <fullName evidence="1">Phage head-tail connector protein</fullName>
    </submittedName>
</protein>
<dbReference type="EMBL" id="JABXWP010000016">
    <property type="protein sequence ID" value="NVO88947.1"/>
    <property type="molecule type" value="Genomic_DNA"/>
</dbReference>
<name>A0A7Y7UIY8_LACRH</name>
<gene>
    <name evidence="1" type="ORF">HWN39_10700</name>
</gene>
<dbReference type="AlphaFoldDB" id="A0A7Y7UIY8"/>
<dbReference type="NCBIfam" id="TIGR01560">
    <property type="entry name" value="put_DNA_pack"/>
    <property type="match status" value="1"/>
</dbReference>
<dbReference type="Proteomes" id="UP000542889">
    <property type="component" value="Unassembled WGS sequence"/>
</dbReference>
<dbReference type="InterPro" id="IPR021146">
    <property type="entry name" value="Phage_gp6-like_head-tail"/>
</dbReference>
<organism evidence="1 2">
    <name type="scientific">Lacticaseibacillus rhamnosus</name>
    <name type="common">Lactobacillus rhamnosus</name>
    <dbReference type="NCBI Taxonomy" id="47715"/>
    <lineage>
        <taxon>Bacteria</taxon>
        <taxon>Bacillati</taxon>
        <taxon>Bacillota</taxon>
        <taxon>Bacilli</taxon>
        <taxon>Lactobacillales</taxon>
        <taxon>Lactobacillaceae</taxon>
        <taxon>Lacticaseibacillus</taxon>
    </lineage>
</organism>
<evidence type="ECO:0000313" key="2">
    <source>
        <dbReference type="Proteomes" id="UP000542889"/>
    </source>
</evidence>
<dbReference type="Pfam" id="PF05135">
    <property type="entry name" value="Phage_connect_1"/>
    <property type="match status" value="1"/>
</dbReference>
<accession>A0A7Y7UIY8</accession>
<comment type="caution">
    <text evidence="1">The sequence shown here is derived from an EMBL/GenBank/DDBJ whole genome shotgun (WGS) entry which is preliminary data.</text>
</comment>
<sequence length="117" mass="12354">MADNKIDLASLKQSLRLLDTGDADVDAQTDAQLNGYIDAAKNYIVDAIDCPEGFLLSDDNFSIYQVAVLALAAAYYQNPVALTSGAVTPVDLVLKALIGQLRGRWYAAGGVDDGSVS</sequence>
<evidence type="ECO:0000313" key="1">
    <source>
        <dbReference type="EMBL" id="NVO88947.1"/>
    </source>
</evidence>
<dbReference type="InterPro" id="IPR006450">
    <property type="entry name" value="Phage_HK97_gp6-like"/>
</dbReference>
<dbReference type="RefSeq" id="WP_176818387.1">
    <property type="nucleotide sequence ID" value="NZ_JABXWP010000016.1"/>
</dbReference>
<proteinExistence type="predicted"/>
<dbReference type="Gene3D" id="1.10.3230.30">
    <property type="entry name" value="Phage gp6-like head-tail connector protein"/>
    <property type="match status" value="1"/>
</dbReference>
<reference evidence="1 2" key="1">
    <citation type="submission" date="2020-06" db="EMBL/GenBank/DDBJ databases">
        <title>Lactobacillus rhamnosus QC,genome.</title>
        <authorList>
            <person name="Yi H."/>
            <person name="Jin M."/>
        </authorList>
    </citation>
    <scope>NUCLEOTIDE SEQUENCE [LARGE SCALE GENOMIC DNA]</scope>
    <source>
        <strain evidence="1 2">QC</strain>
    </source>
</reference>